<evidence type="ECO:0000256" key="9">
    <source>
        <dbReference type="SAM" id="MobiDB-lite"/>
    </source>
</evidence>
<evidence type="ECO:0000313" key="11">
    <source>
        <dbReference type="WBParaSite" id="nRc.2.0.1.t43333-RA"/>
    </source>
</evidence>
<accession>A0A915L0Q1</accession>
<evidence type="ECO:0000256" key="5">
    <source>
        <dbReference type="ARBA" id="ARBA00023054"/>
    </source>
</evidence>
<evidence type="ECO:0000256" key="6">
    <source>
        <dbReference type="ARBA" id="ARBA00023163"/>
    </source>
</evidence>
<evidence type="ECO:0000256" key="7">
    <source>
        <dbReference type="ARBA" id="ARBA00023242"/>
    </source>
</evidence>
<dbReference type="Proteomes" id="UP000887565">
    <property type="component" value="Unplaced"/>
</dbReference>
<proteinExistence type="inferred from homology"/>
<dbReference type="PRINTS" id="PR02094">
    <property type="entry name" value="HEXIMFAMILY"/>
</dbReference>
<dbReference type="AlphaFoldDB" id="A0A915L0Q1"/>
<keyword evidence="10" id="KW-1185">Reference proteome</keyword>
<keyword evidence="7" id="KW-0539">Nucleus</keyword>
<reference evidence="11" key="1">
    <citation type="submission" date="2022-11" db="UniProtKB">
        <authorList>
            <consortium name="WormBaseParasite"/>
        </authorList>
    </citation>
    <scope>IDENTIFICATION</scope>
</reference>
<feature type="compositionally biased region" description="Basic residues" evidence="9">
    <location>
        <begin position="70"/>
        <end position="80"/>
    </location>
</feature>
<evidence type="ECO:0000256" key="3">
    <source>
        <dbReference type="ARBA" id="ARBA00022491"/>
    </source>
</evidence>
<feature type="compositionally biased region" description="Polar residues" evidence="9">
    <location>
        <begin position="132"/>
        <end position="142"/>
    </location>
</feature>
<feature type="compositionally biased region" description="Basic residues" evidence="9">
    <location>
        <begin position="165"/>
        <end position="178"/>
    </location>
</feature>
<dbReference type="GO" id="GO:0005654">
    <property type="term" value="C:nucleoplasm"/>
    <property type="evidence" value="ECO:0007669"/>
    <property type="project" value="TreeGrafter"/>
</dbReference>
<feature type="region of interest" description="Disordered" evidence="9">
    <location>
        <begin position="1"/>
        <end position="178"/>
    </location>
</feature>
<comment type="similarity">
    <text evidence="2">Belongs to the HEXIM family.</text>
</comment>
<dbReference type="Pfam" id="PF15313">
    <property type="entry name" value="HEXIM"/>
    <property type="match status" value="1"/>
</dbReference>
<protein>
    <submittedName>
        <fullName evidence="11">Uncharacterized protein</fullName>
    </submittedName>
</protein>
<keyword evidence="5 8" id="KW-0175">Coiled coil</keyword>
<dbReference type="GO" id="GO:0004861">
    <property type="term" value="F:cyclin-dependent protein serine/threonine kinase inhibitor activity"/>
    <property type="evidence" value="ECO:0007669"/>
    <property type="project" value="InterPro"/>
</dbReference>
<dbReference type="GO" id="GO:0097322">
    <property type="term" value="F:7SK snRNA binding"/>
    <property type="evidence" value="ECO:0007669"/>
    <property type="project" value="TreeGrafter"/>
</dbReference>
<feature type="compositionally biased region" description="Polar residues" evidence="9">
    <location>
        <begin position="1"/>
        <end position="11"/>
    </location>
</feature>
<evidence type="ECO:0000256" key="4">
    <source>
        <dbReference type="ARBA" id="ARBA00023015"/>
    </source>
</evidence>
<feature type="compositionally biased region" description="Polar residues" evidence="9">
    <location>
        <begin position="109"/>
        <end position="118"/>
    </location>
</feature>
<keyword evidence="4" id="KW-0805">Transcription regulation</keyword>
<organism evidence="10 11">
    <name type="scientific">Romanomermis culicivorax</name>
    <name type="common">Nematode worm</name>
    <dbReference type="NCBI Taxonomy" id="13658"/>
    <lineage>
        <taxon>Eukaryota</taxon>
        <taxon>Metazoa</taxon>
        <taxon>Ecdysozoa</taxon>
        <taxon>Nematoda</taxon>
        <taxon>Enoplea</taxon>
        <taxon>Dorylaimia</taxon>
        <taxon>Mermithida</taxon>
        <taxon>Mermithoidea</taxon>
        <taxon>Mermithidae</taxon>
        <taxon>Romanomermis</taxon>
    </lineage>
</organism>
<feature type="compositionally biased region" description="Basic residues" evidence="9">
    <location>
        <begin position="13"/>
        <end position="33"/>
    </location>
</feature>
<keyword evidence="6" id="KW-0804">Transcription</keyword>
<name>A0A915L0Q1_ROMCU</name>
<evidence type="ECO:0000313" key="10">
    <source>
        <dbReference type="Proteomes" id="UP000887565"/>
    </source>
</evidence>
<dbReference type="GO" id="GO:0000122">
    <property type="term" value="P:negative regulation of transcription by RNA polymerase II"/>
    <property type="evidence" value="ECO:0007669"/>
    <property type="project" value="InterPro"/>
</dbReference>
<evidence type="ECO:0000256" key="8">
    <source>
        <dbReference type="SAM" id="Coils"/>
    </source>
</evidence>
<feature type="coiled-coil region" evidence="8">
    <location>
        <begin position="311"/>
        <end position="345"/>
    </location>
</feature>
<dbReference type="GO" id="GO:0005737">
    <property type="term" value="C:cytoplasm"/>
    <property type="evidence" value="ECO:0007669"/>
    <property type="project" value="InterPro"/>
</dbReference>
<comment type="subcellular location">
    <subcellularLocation>
        <location evidence="1">Nucleus</location>
    </subcellularLocation>
</comment>
<dbReference type="PANTHER" id="PTHR13469">
    <property type="entry name" value="HEXAMETHYLENE BISACETAMIDE INDUCIBLE 1"/>
    <property type="match status" value="1"/>
</dbReference>
<evidence type="ECO:0000256" key="2">
    <source>
        <dbReference type="ARBA" id="ARBA00008409"/>
    </source>
</evidence>
<dbReference type="WBParaSite" id="nRc.2.0.1.t43333-RA">
    <property type="protein sequence ID" value="nRc.2.0.1.t43333-RA"/>
    <property type="gene ID" value="nRc.2.0.1.g43333"/>
</dbReference>
<evidence type="ECO:0000256" key="1">
    <source>
        <dbReference type="ARBA" id="ARBA00004123"/>
    </source>
</evidence>
<dbReference type="InterPro" id="IPR024872">
    <property type="entry name" value="HEXIM"/>
</dbReference>
<dbReference type="Gene3D" id="6.10.250.2910">
    <property type="match status" value="1"/>
</dbReference>
<sequence>MSAENPAQNCQKRGGRRRSHQHHRYRSRRRGSSRHIGFYAPRLSNAEKRSAAVAAAPQPLGSESSGSRGGSRRFSNRRHFNMINQRPAPNDVRLTIEGFNPLPPPDIVSNDQQCNHKQSPPKGSDSICAHSVENSQPGTSKGDSACMETKTSASDDHITSPSARGNRRKSGKVRRAPKRKWKPYFKLTNEERRLLEIREERRAERVRAERFKKGQPVAPYNTTQFLFNDLQQRGGIGNGIDEPVNVDQIVENIRQNRNHKSSESIDPELMSVDNHSDDIGGSTSYAEIFNEKEFDYEYDAAFVERLSSMNKNDLIKDYLQLEKEYEQARLEAILKSEEIVELKKRIVSLEEAVSTQKSSAVKVVGDGKSSAVWLVQYLAHKVLRDITVLQK</sequence>
<keyword evidence="3" id="KW-0678">Repressor</keyword>
<dbReference type="PANTHER" id="PTHR13469:SF8">
    <property type="entry name" value="HEXIM P-TEFB COMPLEX SUBUNIT 1"/>
    <property type="match status" value="1"/>
</dbReference>